<protein>
    <submittedName>
        <fullName evidence="2">Uncharacterized protein</fullName>
    </submittedName>
</protein>
<evidence type="ECO:0000313" key="2">
    <source>
        <dbReference type="EMBL" id="EUC51606.1"/>
    </source>
</evidence>
<dbReference type="AlphaFoldDB" id="X8IRG8"/>
<keyword evidence="1" id="KW-1133">Transmembrane helix</keyword>
<keyword evidence="1" id="KW-0812">Transmembrane</keyword>
<dbReference type="Proteomes" id="UP000022645">
    <property type="component" value="Unassembled WGS sequence"/>
</dbReference>
<feature type="transmembrane region" description="Helical" evidence="1">
    <location>
        <begin position="6"/>
        <end position="24"/>
    </location>
</feature>
<dbReference type="EMBL" id="JALU01000027">
    <property type="protein sequence ID" value="EUC51606.1"/>
    <property type="molecule type" value="Genomic_DNA"/>
</dbReference>
<proteinExistence type="predicted"/>
<reference evidence="2 3" key="1">
    <citation type="submission" date="2014-01" db="EMBL/GenBank/DDBJ databases">
        <authorList>
            <person name="Durkin A.S."/>
            <person name="McCorrison J."/>
            <person name="Torralba M."/>
            <person name="Gillis M."/>
            <person name="Haft D.H."/>
            <person name="Methe B."/>
            <person name="Sutton G."/>
            <person name="Nelson K.E."/>
        </authorList>
    </citation>
    <scope>NUCLEOTIDE SEQUENCE [LARGE SCALE GENOMIC DNA]</scope>
    <source>
        <strain evidence="2 3">ATCC 33093</strain>
    </source>
</reference>
<evidence type="ECO:0000256" key="1">
    <source>
        <dbReference type="SAM" id="Phobius"/>
    </source>
</evidence>
<evidence type="ECO:0000313" key="3">
    <source>
        <dbReference type="Proteomes" id="UP000022645"/>
    </source>
</evidence>
<name>X8IRG8_9FIRM</name>
<gene>
    <name evidence="2" type="ORF">HMPREF0581_1025</name>
</gene>
<keyword evidence="1" id="KW-0472">Membrane</keyword>
<sequence length="45" mass="5251">MKRTAGFTLIALMVYINIIAPICYMEDFMYNSEYTDTDSTKKFAE</sequence>
<accession>X8IRG8</accession>
<organism evidence="2 3">
    <name type="scientific">Mogibacterium timidum ATCC 33093</name>
    <dbReference type="NCBI Taxonomy" id="1401079"/>
    <lineage>
        <taxon>Bacteria</taxon>
        <taxon>Bacillati</taxon>
        <taxon>Bacillota</taxon>
        <taxon>Clostridia</taxon>
        <taxon>Peptostreptococcales</taxon>
        <taxon>Anaerovoracaceae</taxon>
        <taxon>Mogibacterium</taxon>
    </lineage>
</organism>
<comment type="caution">
    <text evidence="2">The sequence shown here is derived from an EMBL/GenBank/DDBJ whole genome shotgun (WGS) entry which is preliminary data.</text>
</comment>